<evidence type="ECO:0000313" key="3">
    <source>
        <dbReference type="Proteomes" id="UP000626982"/>
    </source>
</evidence>
<feature type="transmembrane region" description="Helical" evidence="1">
    <location>
        <begin position="72"/>
        <end position="91"/>
    </location>
</feature>
<feature type="transmembrane region" description="Helical" evidence="1">
    <location>
        <begin position="172"/>
        <end position="193"/>
    </location>
</feature>
<keyword evidence="1" id="KW-0812">Transmembrane</keyword>
<keyword evidence="1" id="KW-0472">Membrane</keyword>
<name>A0ABQ2KLV1_9MICO</name>
<keyword evidence="1" id="KW-1133">Transmembrane helix</keyword>
<comment type="caution">
    <text evidence="2">The sequence shown here is derived from an EMBL/GenBank/DDBJ whole genome shotgun (WGS) entry which is preliminary data.</text>
</comment>
<dbReference type="Proteomes" id="UP000626982">
    <property type="component" value="Unassembled WGS sequence"/>
</dbReference>
<organism evidence="2 3">
    <name type="scientific">Agrococcus terreus</name>
    <dbReference type="NCBI Taxonomy" id="574649"/>
    <lineage>
        <taxon>Bacteria</taxon>
        <taxon>Bacillati</taxon>
        <taxon>Actinomycetota</taxon>
        <taxon>Actinomycetes</taxon>
        <taxon>Micrococcales</taxon>
        <taxon>Microbacteriaceae</taxon>
        <taxon>Agrococcus</taxon>
    </lineage>
</organism>
<accession>A0ABQ2KLV1</accession>
<proteinExistence type="predicted"/>
<protein>
    <submittedName>
        <fullName evidence="2">Uncharacterized protein</fullName>
    </submittedName>
</protein>
<feature type="transmembrane region" description="Helical" evidence="1">
    <location>
        <begin position="148"/>
        <end position="166"/>
    </location>
</feature>
<dbReference type="RefSeq" id="WP_188717910.1">
    <property type="nucleotide sequence ID" value="NZ_BAABBD010000005.1"/>
</dbReference>
<reference evidence="3" key="1">
    <citation type="journal article" date="2019" name="Int. J. Syst. Evol. Microbiol.">
        <title>The Global Catalogue of Microorganisms (GCM) 10K type strain sequencing project: providing services to taxonomists for standard genome sequencing and annotation.</title>
        <authorList>
            <consortium name="The Broad Institute Genomics Platform"/>
            <consortium name="The Broad Institute Genome Sequencing Center for Infectious Disease"/>
            <person name="Wu L."/>
            <person name="Ma J."/>
        </authorList>
    </citation>
    <scope>NUCLEOTIDE SEQUENCE [LARGE SCALE GENOMIC DNA]</scope>
    <source>
        <strain evidence="3">CGMCC 1.6960</strain>
    </source>
</reference>
<keyword evidence="3" id="KW-1185">Reference proteome</keyword>
<dbReference type="EMBL" id="BMLM01000001">
    <property type="protein sequence ID" value="GGN85773.1"/>
    <property type="molecule type" value="Genomic_DNA"/>
</dbReference>
<feature type="transmembrane region" description="Helical" evidence="1">
    <location>
        <begin position="111"/>
        <end position="128"/>
    </location>
</feature>
<gene>
    <name evidence="2" type="ORF">GCM10010968_18940</name>
</gene>
<evidence type="ECO:0000256" key="1">
    <source>
        <dbReference type="SAM" id="Phobius"/>
    </source>
</evidence>
<evidence type="ECO:0000313" key="2">
    <source>
        <dbReference type="EMBL" id="GGN85773.1"/>
    </source>
</evidence>
<sequence>MEQRDLIPSSMGAAEYTARIVDFEPHDWWRIEAASFRDDHGLRDHLVRAAPRAIALRLRSERREASPVVDRILVVPRLAAIIGSLTLPIVWGLPLLFGALVRRDELDTLELFGVVAAVSAVLGLWWLLTELRGERAGSKDRVAQLVRFVPTVLGVLGLVIVLWLAPPEDGSGVWGWAMVADLLVSGGVLALTYRRATRPAHVDEHRAALLARVERLPEPRRAAMLADRAAAIDLLEQTGAIDAADARRARGSRLGELGHTMAPVTDR</sequence>